<dbReference type="EMBL" id="DQIR01132738">
    <property type="protein sequence ID" value="HDA88214.1"/>
    <property type="molecule type" value="Transcribed_RNA"/>
</dbReference>
<evidence type="ECO:0000256" key="1">
    <source>
        <dbReference type="SAM" id="MobiDB-lite"/>
    </source>
</evidence>
<feature type="region of interest" description="Disordered" evidence="1">
    <location>
        <begin position="307"/>
        <end position="336"/>
    </location>
</feature>
<feature type="region of interest" description="Disordered" evidence="1">
    <location>
        <begin position="253"/>
        <end position="276"/>
    </location>
</feature>
<feature type="compositionally biased region" description="Low complexity" evidence="1">
    <location>
        <begin position="253"/>
        <end position="262"/>
    </location>
</feature>
<dbReference type="AlphaFoldDB" id="A0A480V576"/>
<protein>
    <submittedName>
        <fullName evidence="2">POU domain, class 6, transcription factor 1 isoform X1</fullName>
    </submittedName>
</protein>
<dbReference type="EMBL" id="DQIR01223964">
    <property type="protein sequence ID" value="HDB79441.1"/>
    <property type="molecule type" value="Transcribed_RNA"/>
</dbReference>
<accession>A0A480V576</accession>
<name>A0A480V576_PIG</name>
<proteinExistence type="predicted"/>
<reference evidence="2" key="1">
    <citation type="journal article" date="2019" name="PeerJ">
        <title>Genes of the pig, Sus scrofa, reconstructed with EvidentialGene.</title>
        <authorList>
            <person name="Gilbert D.G."/>
        </authorList>
    </citation>
    <scope>NUCLEOTIDE SEQUENCE</scope>
</reference>
<organism evidence="2">
    <name type="scientific">Sus scrofa</name>
    <name type="common">Pig</name>
    <dbReference type="NCBI Taxonomy" id="9823"/>
    <lineage>
        <taxon>Eukaryota</taxon>
        <taxon>Metazoa</taxon>
        <taxon>Chordata</taxon>
        <taxon>Craniata</taxon>
        <taxon>Vertebrata</taxon>
        <taxon>Euteleostomi</taxon>
        <taxon>Mammalia</taxon>
        <taxon>Eutheria</taxon>
        <taxon>Laurasiatheria</taxon>
        <taxon>Artiodactyla</taxon>
        <taxon>Suina</taxon>
        <taxon>Suidae</taxon>
        <taxon>Sus</taxon>
    </lineage>
</organism>
<sequence>MDPGAGPDSSLTVNEQVIVMSGHETIRVLEVGVDAPIPAEEEGKALEGVAAEGSLSGGPAQAGEAAGGDAGPDTPDSSAEATVKSLPGMPPSPAPAVATFSQAPCQPQASQTLTPLAVQAAPQVLTQENLATVLTGVMVPAGAVTQPLLIPISIAGQVAGQQGLAVWTIPTATVAALPGLTAASPTGGIFKPPLAGLQAAAVLNAAALPAPVQAAPPAQASSPAQPRPPAQPQTLLQTQPLLQTAPAILPQPTAAAAAATAPTPKPVDTPPQITVQPAGFAFSPGIVSCCPPSGLTRDGPNLWPRVNLTPPAGEEGGGGRPPAYGSFPTLQQMGSF</sequence>
<feature type="region of interest" description="Disordered" evidence="1">
    <location>
        <begin position="43"/>
        <end position="93"/>
    </location>
</feature>
<evidence type="ECO:0000313" key="2">
    <source>
        <dbReference type="EMBL" id="HDB79441.1"/>
    </source>
</evidence>